<keyword evidence="4" id="KW-1185">Reference proteome</keyword>
<protein>
    <submittedName>
        <fullName evidence="3">Uncharacterized protein</fullName>
    </submittedName>
</protein>
<feature type="coiled-coil region" evidence="1">
    <location>
        <begin position="150"/>
        <end position="189"/>
    </location>
</feature>
<dbReference type="AlphaFoldDB" id="A0A388KIP7"/>
<evidence type="ECO:0000313" key="4">
    <source>
        <dbReference type="Proteomes" id="UP000265515"/>
    </source>
</evidence>
<reference evidence="3 4" key="1">
    <citation type="journal article" date="2018" name="Cell">
        <title>The Chara Genome: Secondary Complexity and Implications for Plant Terrestrialization.</title>
        <authorList>
            <person name="Nishiyama T."/>
            <person name="Sakayama H."/>
            <person name="Vries J.D."/>
            <person name="Buschmann H."/>
            <person name="Saint-Marcoux D."/>
            <person name="Ullrich K.K."/>
            <person name="Haas F.B."/>
            <person name="Vanderstraeten L."/>
            <person name="Becker D."/>
            <person name="Lang D."/>
            <person name="Vosolsobe S."/>
            <person name="Rombauts S."/>
            <person name="Wilhelmsson P.K.I."/>
            <person name="Janitza P."/>
            <person name="Kern R."/>
            <person name="Heyl A."/>
            <person name="Rumpler F."/>
            <person name="Villalobos L.I.A.C."/>
            <person name="Clay J.M."/>
            <person name="Skokan R."/>
            <person name="Toyoda A."/>
            <person name="Suzuki Y."/>
            <person name="Kagoshima H."/>
            <person name="Schijlen E."/>
            <person name="Tajeshwar N."/>
            <person name="Catarino B."/>
            <person name="Hetherington A.J."/>
            <person name="Saltykova A."/>
            <person name="Bonnot C."/>
            <person name="Breuninger H."/>
            <person name="Symeonidi A."/>
            <person name="Radhakrishnan G.V."/>
            <person name="Van Nieuwerburgh F."/>
            <person name="Deforce D."/>
            <person name="Chang C."/>
            <person name="Karol K.G."/>
            <person name="Hedrich R."/>
            <person name="Ulvskov P."/>
            <person name="Glockner G."/>
            <person name="Delwiche C.F."/>
            <person name="Petrasek J."/>
            <person name="Van de Peer Y."/>
            <person name="Friml J."/>
            <person name="Beilby M."/>
            <person name="Dolan L."/>
            <person name="Kohara Y."/>
            <person name="Sugano S."/>
            <person name="Fujiyama A."/>
            <person name="Delaux P.-M."/>
            <person name="Quint M."/>
            <person name="TheiBen G."/>
            <person name="Hagemann M."/>
            <person name="Harholt J."/>
            <person name="Dunand C."/>
            <person name="Zachgo S."/>
            <person name="Langdale J."/>
            <person name="Maumus F."/>
            <person name="Straeten D.V.D."/>
            <person name="Gould S.B."/>
            <person name="Rensing S.A."/>
        </authorList>
    </citation>
    <scope>NUCLEOTIDE SEQUENCE [LARGE SCALE GENOMIC DNA]</scope>
    <source>
        <strain evidence="3 4">S276</strain>
    </source>
</reference>
<evidence type="ECO:0000256" key="2">
    <source>
        <dbReference type="SAM" id="MobiDB-lite"/>
    </source>
</evidence>
<feature type="region of interest" description="Disordered" evidence="2">
    <location>
        <begin position="1"/>
        <end position="54"/>
    </location>
</feature>
<name>A0A388KIP7_CHABU</name>
<evidence type="ECO:0000256" key="1">
    <source>
        <dbReference type="SAM" id="Coils"/>
    </source>
</evidence>
<dbReference type="Gramene" id="GBG69888">
    <property type="protein sequence ID" value="GBG69888"/>
    <property type="gene ID" value="CBR_g4716"/>
</dbReference>
<sequence length="411" mass="46454">MAGDYNRDGDRKRRRAHSCERGRRDNRDSNYDRRGGSRSSSREDRRDDPPRSGPLVCFGCRVTGHYRTDCWRYWTDPIARRQMEADGFICPLEYIQRSTTGSPPRDGVQPRVVAEDHVPGNHLDELGRTVASIQEFIELERARRTEREQQARECKEARRVEAEARAAEAERAARKAEKQRKREEQMKMAKAVEVQLSLRLGDIREEIKTEVRRDVAGTLVKSQTKTFVNATGKGKEAAVQDVPSSSGVNNEVEAITEGTGSLSIQEKRKRGDVEIPVEDSPPVITLAKRTNKRLGVRPIRLSDRLQRSRSRIPVRKTNRRVATKALTAVKPSAPDALMDRKIFLDNTRRDLSKIDYDTLRSICREEGVNYATKVHAIFDIADILPNFEAFQNLAGEANQSSNEGSDEGAAA</sequence>
<accession>A0A388KIP7</accession>
<dbReference type="EMBL" id="BFEA01000121">
    <property type="protein sequence ID" value="GBG69888.1"/>
    <property type="molecule type" value="Genomic_DNA"/>
</dbReference>
<comment type="caution">
    <text evidence="3">The sequence shown here is derived from an EMBL/GenBank/DDBJ whole genome shotgun (WGS) entry which is preliminary data.</text>
</comment>
<evidence type="ECO:0000313" key="3">
    <source>
        <dbReference type="EMBL" id="GBG69888.1"/>
    </source>
</evidence>
<feature type="compositionally biased region" description="Basic and acidic residues" evidence="2">
    <location>
        <begin position="1"/>
        <end position="50"/>
    </location>
</feature>
<keyword evidence="1" id="KW-0175">Coiled coil</keyword>
<proteinExistence type="predicted"/>
<gene>
    <name evidence="3" type="ORF">CBR_g4716</name>
</gene>
<dbReference type="Proteomes" id="UP000265515">
    <property type="component" value="Unassembled WGS sequence"/>
</dbReference>
<organism evidence="3 4">
    <name type="scientific">Chara braunii</name>
    <name type="common">Braun's stonewort</name>
    <dbReference type="NCBI Taxonomy" id="69332"/>
    <lineage>
        <taxon>Eukaryota</taxon>
        <taxon>Viridiplantae</taxon>
        <taxon>Streptophyta</taxon>
        <taxon>Charophyceae</taxon>
        <taxon>Charales</taxon>
        <taxon>Characeae</taxon>
        <taxon>Chara</taxon>
    </lineage>
</organism>